<feature type="binding site" evidence="8">
    <location>
        <position position="272"/>
    </location>
    <ligand>
        <name>substrate</name>
    </ligand>
</feature>
<dbReference type="AlphaFoldDB" id="A0A839K0L9"/>
<evidence type="ECO:0000256" key="5">
    <source>
        <dbReference type="ARBA" id="ARBA00022984"/>
    </source>
</evidence>
<gene>
    <name evidence="11" type="ORF">H0486_08815</name>
</gene>
<feature type="active site" evidence="7">
    <location>
        <position position="156"/>
    </location>
</feature>
<keyword evidence="6" id="KW-0961">Cell wall biogenesis/degradation</keyword>
<dbReference type="RefSeq" id="WP_228352662.1">
    <property type="nucleotide sequence ID" value="NZ_JACEGA010000001.1"/>
</dbReference>
<keyword evidence="12" id="KW-1185">Reference proteome</keyword>
<evidence type="ECO:0000256" key="6">
    <source>
        <dbReference type="ARBA" id="ARBA00023316"/>
    </source>
</evidence>
<evidence type="ECO:0000256" key="4">
    <source>
        <dbReference type="ARBA" id="ARBA00022960"/>
    </source>
</evidence>
<evidence type="ECO:0000313" key="12">
    <source>
        <dbReference type="Proteomes" id="UP000574276"/>
    </source>
</evidence>
<keyword evidence="11" id="KW-0645">Protease</keyword>
<evidence type="ECO:0000256" key="1">
    <source>
        <dbReference type="ARBA" id="ARBA00007164"/>
    </source>
</evidence>
<feature type="domain" description="Peptidase S11 D-alanyl-D-alanine carboxypeptidase A N-terminal" evidence="10">
    <location>
        <begin position="65"/>
        <end position="302"/>
    </location>
</feature>
<protein>
    <submittedName>
        <fullName evidence="11">D-alanyl-D-alanine carboxypeptidase</fullName>
    </submittedName>
</protein>
<dbReference type="GO" id="GO:0006508">
    <property type="term" value="P:proteolysis"/>
    <property type="evidence" value="ECO:0007669"/>
    <property type="project" value="InterPro"/>
</dbReference>
<evidence type="ECO:0000256" key="8">
    <source>
        <dbReference type="PIRSR" id="PIRSR618044-2"/>
    </source>
</evidence>
<dbReference type="PROSITE" id="PS51257">
    <property type="entry name" value="PROKAR_LIPOPROTEIN"/>
    <property type="match status" value="1"/>
</dbReference>
<name>A0A839K0L9_9FIRM</name>
<evidence type="ECO:0000256" key="2">
    <source>
        <dbReference type="ARBA" id="ARBA00022729"/>
    </source>
</evidence>
<dbReference type="Gene3D" id="3.40.710.10">
    <property type="entry name" value="DD-peptidase/beta-lactamase superfamily"/>
    <property type="match status" value="1"/>
</dbReference>
<dbReference type="GO" id="GO:0009002">
    <property type="term" value="F:serine-type D-Ala-D-Ala carboxypeptidase activity"/>
    <property type="evidence" value="ECO:0007669"/>
    <property type="project" value="InterPro"/>
</dbReference>
<dbReference type="InterPro" id="IPR012338">
    <property type="entry name" value="Beta-lactam/transpept-like"/>
</dbReference>
<dbReference type="InterPro" id="IPR018044">
    <property type="entry name" value="Peptidase_S11"/>
</dbReference>
<evidence type="ECO:0000256" key="7">
    <source>
        <dbReference type="PIRSR" id="PIRSR618044-1"/>
    </source>
</evidence>
<evidence type="ECO:0000256" key="9">
    <source>
        <dbReference type="RuleBase" id="RU004016"/>
    </source>
</evidence>
<dbReference type="GO" id="GO:0008360">
    <property type="term" value="P:regulation of cell shape"/>
    <property type="evidence" value="ECO:0007669"/>
    <property type="project" value="UniProtKB-KW"/>
</dbReference>
<proteinExistence type="inferred from homology"/>
<keyword evidence="2" id="KW-0732">Signal</keyword>
<evidence type="ECO:0000259" key="10">
    <source>
        <dbReference type="Pfam" id="PF00768"/>
    </source>
</evidence>
<dbReference type="PANTHER" id="PTHR21581">
    <property type="entry name" value="D-ALANYL-D-ALANINE CARBOXYPEPTIDASE"/>
    <property type="match status" value="1"/>
</dbReference>
<evidence type="ECO:0000313" key="11">
    <source>
        <dbReference type="EMBL" id="MBB2182977.1"/>
    </source>
</evidence>
<evidence type="ECO:0000256" key="3">
    <source>
        <dbReference type="ARBA" id="ARBA00022801"/>
    </source>
</evidence>
<dbReference type="GO" id="GO:0071555">
    <property type="term" value="P:cell wall organization"/>
    <property type="evidence" value="ECO:0007669"/>
    <property type="project" value="UniProtKB-KW"/>
</dbReference>
<organism evidence="11 12">
    <name type="scientific">Variimorphobacter saccharofermentans</name>
    <dbReference type="NCBI Taxonomy" id="2755051"/>
    <lineage>
        <taxon>Bacteria</taxon>
        <taxon>Bacillati</taxon>
        <taxon>Bacillota</taxon>
        <taxon>Clostridia</taxon>
        <taxon>Lachnospirales</taxon>
        <taxon>Lachnospiraceae</taxon>
        <taxon>Variimorphobacter</taxon>
    </lineage>
</organism>
<sequence>MKKVLSIGIILAMLTLAGCKNSSKDLLLFESRISSSDYAIDNLVTQGDFFAEDLVIIPENNNTGDDSELTAGASLLVDTTNQEVIYASHVYDKLYPASLTKLLTSLIVLKYGELSDMVTVSYNASHIEESGAKLCGFQEGDVISMEALLNCLLIYSGNDAAVAVADHISGSEEAFVKKMNEEAKRIGAVHSNFVNSNGLHSDDQYTTAYDLYLIFNELLQYDTFQTIINSTSYTANYQDKDGNAKEKTFGSTNLYLKGEAEITEGIEVIGGKTGTTRKAGNCLILLSRDAENREYISLILKAANRDELYSDMTHLLSLTSN</sequence>
<dbReference type="PANTHER" id="PTHR21581:SF6">
    <property type="entry name" value="TRAFFICKING PROTEIN PARTICLE COMPLEX SUBUNIT 12"/>
    <property type="match status" value="1"/>
</dbReference>
<keyword evidence="5" id="KW-0573">Peptidoglycan synthesis</keyword>
<feature type="active site" description="Proton acceptor" evidence="7">
    <location>
        <position position="101"/>
    </location>
</feature>
<dbReference type="GO" id="GO:0009252">
    <property type="term" value="P:peptidoglycan biosynthetic process"/>
    <property type="evidence" value="ECO:0007669"/>
    <property type="project" value="UniProtKB-KW"/>
</dbReference>
<dbReference type="Proteomes" id="UP000574276">
    <property type="component" value="Unassembled WGS sequence"/>
</dbReference>
<keyword evidence="11" id="KW-0121">Carboxypeptidase</keyword>
<keyword evidence="3" id="KW-0378">Hydrolase</keyword>
<dbReference type="EMBL" id="JACEGA010000001">
    <property type="protein sequence ID" value="MBB2182977.1"/>
    <property type="molecule type" value="Genomic_DNA"/>
</dbReference>
<keyword evidence="4" id="KW-0133">Cell shape</keyword>
<dbReference type="InterPro" id="IPR001967">
    <property type="entry name" value="Peptidase_S11_N"/>
</dbReference>
<dbReference type="PRINTS" id="PR00725">
    <property type="entry name" value="DADACBPTASE1"/>
</dbReference>
<accession>A0A839K0L9</accession>
<dbReference type="Pfam" id="PF00768">
    <property type="entry name" value="Peptidase_S11"/>
    <property type="match status" value="1"/>
</dbReference>
<dbReference type="SUPFAM" id="SSF56601">
    <property type="entry name" value="beta-lactamase/transpeptidase-like"/>
    <property type="match status" value="1"/>
</dbReference>
<comment type="similarity">
    <text evidence="1 9">Belongs to the peptidase S11 family.</text>
</comment>
<feature type="active site" description="Acyl-ester intermediate" evidence="7">
    <location>
        <position position="98"/>
    </location>
</feature>
<comment type="caution">
    <text evidence="11">The sequence shown here is derived from an EMBL/GenBank/DDBJ whole genome shotgun (WGS) entry which is preliminary data.</text>
</comment>
<reference evidence="11 12" key="1">
    <citation type="submission" date="2020-07" db="EMBL/GenBank/DDBJ databases">
        <title>Characterization and genome sequencing of isolate MD1, a novel member within the family Lachnospiraceae.</title>
        <authorList>
            <person name="Rettenmaier R."/>
            <person name="Di Bello L."/>
            <person name="Zinser C."/>
            <person name="Scheitz K."/>
            <person name="Liebl W."/>
            <person name="Zverlov V."/>
        </authorList>
    </citation>
    <scope>NUCLEOTIDE SEQUENCE [LARGE SCALE GENOMIC DNA]</scope>
    <source>
        <strain evidence="11 12">MD1</strain>
    </source>
</reference>